<organism evidence="2 3">
    <name type="scientific">Vibrio rotiferianus</name>
    <dbReference type="NCBI Taxonomy" id="190895"/>
    <lineage>
        <taxon>Bacteria</taxon>
        <taxon>Pseudomonadati</taxon>
        <taxon>Pseudomonadota</taxon>
        <taxon>Gammaproteobacteria</taxon>
        <taxon>Vibrionales</taxon>
        <taxon>Vibrionaceae</taxon>
        <taxon>Vibrio</taxon>
    </lineage>
</organism>
<keyword evidence="2" id="KW-0614">Plasmid</keyword>
<evidence type="ECO:0000313" key="2">
    <source>
        <dbReference type="EMBL" id="BBL92246.1"/>
    </source>
</evidence>
<keyword evidence="1" id="KW-1133">Transmembrane helix</keyword>
<sequence length="108" mass="12236">MSRIVKFQSLISLIIWAVLGLSFFSEEPLGLVAAALYLMLLEVLVIAEMDAERTRLRSALNEIRVLLPELEGKPGNEALKHRFADQCRKFENSHHKLFGQQEVNANDS</sequence>
<protein>
    <submittedName>
        <fullName evidence="2">Uncharacterized protein</fullName>
    </submittedName>
</protein>
<proteinExistence type="predicted"/>
<feature type="transmembrane region" description="Helical" evidence="1">
    <location>
        <begin position="7"/>
        <end position="24"/>
    </location>
</feature>
<accession>A0A510IIG3</accession>
<evidence type="ECO:0000313" key="3">
    <source>
        <dbReference type="Proteomes" id="UP000315115"/>
    </source>
</evidence>
<geneLocation type="plasmid" evidence="3">
    <name>pam7 dna</name>
</geneLocation>
<dbReference type="EMBL" id="AP019800">
    <property type="protein sequence ID" value="BBL92246.1"/>
    <property type="molecule type" value="Genomic_DNA"/>
</dbReference>
<gene>
    <name evidence="2" type="ORF">VroAM7_48990</name>
</gene>
<evidence type="ECO:0000256" key="1">
    <source>
        <dbReference type="SAM" id="Phobius"/>
    </source>
</evidence>
<dbReference type="RefSeq" id="WP_126609567.1">
    <property type="nucleotide sequence ID" value="NZ_AP019800.1"/>
</dbReference>
<reference evidence="3" key="1">
    <citation type="submission" date="2019-07" db="EMBL/GenBank/DDBJ databases">
        <title>Complete Genome Sequences of Vibrion rotiferianus strain AM7.</title>
        <authorList>
            <person name="Miyazaki K."/>
            <person name="Wiseschart A."/>
            <person name="Pootanakit K."/>
            <person name="Ishimori K."/>
            <person name="Kitahara K."/>
        </authorList>
    </citation>
    <scope>NUCLEOTIDE SEQUENCE [LARGE SCALE GENOMIC DNA]</scope>
    <source>
        <strain evidence="3">AM7</strain>
        <plasmid evidence="3">pam7 dna</plasmid>
    </source>
</reference>
<dbReference type="AlphaFoldDB" id="A0A510IIG3"/>
<keyword evidence="1" id="KW-0472">Membrane</keyword>
<feature type="transmembrane region" description="Helical" evidence="1">
    <location>
        <begin position="30"/>
        <end position="47"/>
    </location>
</feature>
<name>A0A510IIG3_9VIBR</name>
<dbReference type="Proteomes" id="UP000315115">
    <property type="component" value="Plasmid pAM7"/>
</dbReference>
<keyword evidence="1" id="KW-0812">Transmembrane</keyword>